<evidence type="ECO:0000256" key="1">
    <source>
        <dbReference type="SAM" id="SignalP"/>
    </source>
</evidence>
<sequence>MLAMKKTILFFALLVGISGGAYAQGFGFGPKAGLNISNYTGGNVKTDALVGYHLGGMLNFGIGNVFSIQPEVLFSTQGAKIDNQGAKEDFKVSYVSVPVMLKFKTSGGFYIEAGPQASFKTGEKIGSQTIDSFAKNLDLAVGGGIGFQSKIGLGIGGRYVAGISKVGDFTTMGNVNPDFKNSIIQLSLFWMIPVTR</sequence>
<feature type="chain" id="PRO_5046336686" evidence="1">
    <location>
        <begin position="24"/>
        <end position="196"/>
    </location>
</feature>
<feature type="domain" description="Outer membrane protein beta-barrel" evidence="2">
    <location>
        <begin position="23"/>
        <end position="166"/>
    </location>
</feature>
<accession>A0ABP8LR31</accession>
<dbReference type="EMBL" id="BAABEY010000011">
    <property type="protein sequence ID" value="GAA4434274.1"/>
    <property type="molecule type" value="Genomic_DNA"/>
</dbReference>
<comment type="caution">
    <text evidence="3">The sequence shown here is derived from an EMBL/GenBank/DDBJ whole genome shotgun (WGS) entry which is preliminary data.</text>
</comment>
<dbReference type="Proteomes" id="UP001501508">
    <property type="component" value="Unassembled WGS sequence"/>
</dbReference>
<gene>
    <name evidence="3" type="ORF">GCM10023091_08940</name>
</gene>
<reference evidence="4" key="1">
    <citation type="journal article" date="2019" name="Int. J. Syst. Evol. Microbiol.">
        <title>The Global Catalogue of Microorganisms (GCM) 10K type strain sequencing project: providing services to taxonomists for standard genome sequencing and annotation.</title>
        <authorList>
            <consortium name="The Broad Institute Genomics Platform"/>
            <consortium name="The Broad Institute Genome Sequencing Center for Infectious Disease"/>
            <person name="Wu L."/>
            <person name="Ma J."/>
        </authorList>
    </citation>
    <scope>NUCLEOTIDE SEQUENCE [LARGE SCALE GENOMIC DNA]</scope>
    <source>
        <strain evidence="4">JCM 31920</strain>
    </source>
</reference>
<proteinExistence type="predicted"/>
<keyword evidence="1" id="KW-0732">Signal</keyword>
<evidence type="ECO:0000259" key="2">
    <source>
        <dbReference type="Pfam" id="PF13568"/>
    </source>
</evidence>
<evidence type="ECO:0000313" key="3">
    <source>
        <dbReference type="EMBL" id="GAA4434274.1"/>
    </source>
</evidence>
<protein>
    <submittedName>
        <fullName evidence="3">Porin family protein</fullName>
    </submittedName>
</protein>
<name>A0ABP8LR31_9BACT</name>
<dbReference type="Pfam" id="PF13568">
    <property type="entry name" value="OMP_b-brl_2"/>
    <property type="match status" value="1"/>
</dbReference>
<dbReference type="InterPro" id="IPR025665">
    <property type="entry name" value="Beta-barrel_OMP_2"/>
</dbReference>
<keyword evidence="4" id="KW-1185">Reference proteome</keyword>
<evidence type="ECO:0000313" key="4">
    <source>
        <dbReference type="Proteomes" id="UP001501508"/>
    </source>
</evidence>
<organism evidence="3 4">
    <name type="scientific">Ravibacter arvi</name>
    <dbReference type="NCBI Taxonomy" id="2051041"/>
    <lineage>
        <taxon>Bacteria</taxon>
        <taxon>Pseudomonadati</taxon>
        <taxon>Bacteroidota</taxon>
        <taxon>Cytophagia</taxon>
        <taxon>Cytophagales</taxon>
        <taxon>Spirosomataceae</taxon>
        <taxon>Ravibacter</taxon>
    </lineage>
</organism>
<feature type="signal peptide" evidence="1">
    <location>
        <begin position="1"/>
        <end position="23"/>
    </location>
</feature>